<proteinExistence type="predicted"/>
<feature type="transmembrane region" description="Helical" evidence="1">
    <location>
        <begin position="168"/>
        <end position="186"/>
    </location>
</feature>
<evidence type="ECO:0000313" key="4">
    <source>
        <dbReference type="WormBase" id="CBG26165"/>
    </source>
</evidence>
<dbReference type="InParanoid" id="B6ILA1"/>
<dbReference type="WormBase" id="CBG26165">
    <property type="protein sequence ID" value="CBP48637"/>
    <property type="gene ID" value="WBGene00087579"/>
</dbReference>
<dbReference type="RefSeq" id="XP_045100240.1">
    <property type="nucleotide sequence ID" value="XM_045242859.1"/>
</dbReference>
<evidence type="ECO:0000313" key="3">
    <source>
        <dbReference type="Proteomes" id="UP000008549"/>
    </source>
</evidence>
<dbReference type="PANTHER" id="PTHR45830">
    <property type="entry name" value="SERPENTINE RECEPTOR, CLASS I"/>
    <property type="match status" value="1"/>
</dbReference>
<dbReference type="GeneID" id="68917646"/>
<reference evidence="2 3" key="1">
    <citation type="journal article" date="2003" name="PLoS Biol.">
        <title>The genome sequence of Caenorhabditis briggsae: a platform for comparative genomics.</title>
        <authorList>
            <person name="Stein L.D."/>
            <person name="Bao Z."/>
            <person name="Blasiar D."/>
            <person name="Blumenthal T."/>
            <person name="Brent M.R."/>
            <person name="Chen N."/>
            <person name="Chinwalla A."/>
            <person name="Clarke L."/>
            <person name="Clee C."/>
            <person name="Coghlan A."/>
            <person name="Coulson A."/>
            <person name="D'Eustachio P."/>
            <person name="Fitch D.H."/>
            <person name="Fulton L.A."/>
            <person name="Fulton R.E."/>
            <person name="Griffiths-Jones S."/>
            <person name="Harris T.W."/>
            <person name="Hillier L.W."/>
            <person name="Kamath R."/>
            <person name="Kuwabara P.E."/>
            <person name="Mardis E.R."/>
            <person name="Marra M.A."/>
            <person name="Miner T.L."/>
            <person name="Minx P."/>
            <person name="Mullikin J.C."/>
            <person name="Plumb R.W."/>
            <person name="Rogers J."/>
            <person name="Schein J.E."/>
            <person name="Sohrmann M."/>
            <person name="Spieth J."/>
            <person name="Stajich J.E."/>
            <person name="Wei C."/>
            <person name="Willey D."/>
            <person name="Wilson R.K."/>
            <person name="Durbin R."/>
            <person name="Waterston R.H."/>
        </authorList>
    </citation>
    <scope>NUCLEOTIDE SEQUENCE [LARGE SCALE GENOMIC DNA]</scope>
    <source>
        <strain evidence="2 3">AF16</strain>
    </source>
</reference>
<dbReference type="CTD" id="68917646"/>
<dbReference type="PANTHER" id="PTHR45830:SF3">
    <property type="entry name" value="G PROTEIN-COUPLED RECEPTOR-RELATED"/>
    <property type="match status" value="1"/>
</dbReference>
<dbReference type="KEGG" id="cbr:CBG_26165"/>
<sequence length="210" mass="23802">MILSALSDIHLTIFMKPIPLTPLFAGYTVGIMPKNLDISAHHCAILTGFIAVSQLETLILCFARMHQVIALVLNTHVVPKFLQYSCYALCVLCPIALCGCIEHFHITQDQQWDYISETYPELIPEFQKLTHFVLYIKSCKLNHLLIAMILMLSEMFIAWFVSHSSINMIGLIIFFPPYQIFFLRVFKRKNSKHTTPVAVVPVVAAVSSGF</sequence>
<protein>
    <submittedName>
        <fullName evidence="2">Protein CBG26165</fullName>
    </submittedName>
</protein>
<name>B6ILA1_CAEBR</name>
<accession>B6ILA1</accession>
<keyword evidence="3" id="KW-1185">Reference proteome</keyword>
<keyword evidence="1" id="KW-0812">Transmembrane</keyword>
<dbReference type="HOGENOM" id="CLU_067919_2_0_1"/>
<dbReference type="InterPro" id="IPR019429">
    <property type="entry name" value="7TM_GPCR_serpentine_rcpt_Sri"/>
</dbReference>
<dbReference type="AlphaFoldDB" id="B6ILA1"/>
<dbReference type="Pfam" id="PF10327">
    <property type="entry name" value="7TM_GPCR_Sri"/>
    <property type="match status" value="1"/>
</dbReference>
<feature type="transmembrane region" description="Helical" evidence="1">
    <location>
        <begin position="144"/>
        <end position="162"/>
    </location>
</feature>
<evidence type="ECO:0000256" key="1">
    <source>
        <dbReference type="SAM" id="Phobius"/>
    </source>
</evidence>
<keyword evidence="1" id="KW-1133">Transmembrane helix</keyword>
<organism evidence="2 3">
    <name type="scientific">Caenorhabditis briggsae</name>
    <dbReference type="NCBI Taxonomy" id="6238"/>
    <lineage>
        <taxon>Eukaryota</taxon>
        <taxon>Metazoa</taxon>
        <taxon>Ecdysozoa</taxon>
        <taxon>Nematoda</taxon>
        <taxon>Chromadorea</taxon>
        <taxon>Rhabditida</taxon>
        <taxon>Rhabditina</taxon>
        <taxon>Rhabditomorpha</taxon>
        <taxon>Rhabditoidea</taxon>
        <taxon>Rhabditidae</taxon>
        <taxon>Peloderinae</taxon>
        <taxon>Caenorhabditis</taxon>
    </lineage>
</organism>
<keyword evidence="1" id="KW-0472">Membrane</keyword>
<reference evidence="2 3" key="2">
    <citation type="journal article" date="2011" name="PLoS Genet.">
        <title>Caenorhabditis briggsae recombinant inbred line genotypes reveal inter-strain incompatibility and the evolution of recombination.</title>
        <authorList>
            <person name="Ross J.A."/>
            <person name="Koboldt D.C."/>
            <person name="Staisch J.E."/>
            <person name="Chamberlin H.M."/>
            <person name="Gupta B.P."/>
            <person name="Miller R.D."/>
            <person name="Baird S.E."/>
            <person name="Haag E.S."/>
        </authorList>
    </citation>
    <scope>NUCLEOTIDE SEQUENCE [LARGE SCALE GENOMIC DNA]</scope>
    <source>
        <strain evidence="2 3">AF16</strain>
    </source>
</reference>
<gene>
    <name evidence="2 4" type="ORF">CBG26165</name>
    <name evidence="2" type="ORF">CBG_26165</name>
</gene>
<dbReference type="Proteomes" id="UP000008549">
    <property type="component" value="Unassembled WGS sequence"/>
</dbReference>
<dbReference type="EMBL" id="HE601321">
    <property type="protein sequence ID" value="CAS00681.1"/>
    <property type="molecule type" value="Genomic_DNA"/>
</dbReference>
<evidence type="ECO:0000313" key="2">
    <source>
        <dbReference type="EMBL" id="CAS00681.1"/>
    </source>
</evidence>